<proteinExistence type="predicted"/>
<comment type="caution">
    <text evidence="1">The sequence shown here is derived from an EMBL/GenBank/DDBJ whole genome shotgun (WGS) entry which is preliminary data.</text>
</comment>
<accession>A0AAN5IDI6</accession>
<gene>
    <name evidence="1" type="ORF">PMAYCL1PPCAC_30809</name>
</gene>
<evidence type="ECO:0000313" key="1">
    <source>
        <dbReference type="EMBL" id="GMR60614.1"/>
    </source>
</evidence>
<evidence type="ECO:0000313" key="2">
    <source>
        <dbReference type="Proteomes" id="UP001328107"/>
    </source>
</evidence>
<dbReference type="AlphaFoldDB" id="A0AAN5IDI6"/>
<name>A0AAN5IDI6_9BILA</name>
<reference evidence="2" key="1">
    <citation type="submission" date="2022-10" db="EMBL/GenBank/DDBJ databases">
        <title>Genome assembly of Pristionchus species.</title>
        <authorList>
            <person name="Yoshida K."/>
            <person name="Sommer R.J."/>
        </authorList>
    </citation>
    <scope>NUCLEOTIDE SEQUENCE [LARGE SCALE GENOMIC DNA]</scope>
    <source>
        <strain evidence="2">RS5460</strain>
    </source>
</reference>
<keyword evidence="2" id="KW-1185">Reference proteome</keyword>
<organism evidence="1 2">
    <name type="scientific">Pristionchus mayeri</name>
    <dbReference type="NCBI Taxonomy" id="1317129"/>
    <lineage>
        <taxon>Eukaryota</taxon>
        <taxon>Metazoa</taxon>
        <taxon>Ecdysozoa</taxon>
        <taxon>Nematoda</taxon>
        <taxon>Chromadorea</taxon>
        <taxon>Rhabditida</taxon>
        <taxon>Rhabditina</taxon>
        <taxon>Diplogasteromorpha</taxon>
        <taxon>Diplogasteroidea</taxon>
        <taxon>Neodiplogasteridae</taxon>
        <taxon>Pristionchus</taxon>
    </lineage>
</organism>
<dbReference type="Proteomes" id="UP001328107">
    <property type="component" value="Unassembled WGS sequence"/>
</dbReference>
<dbReference type="EMBL" id="BTRK01000006">
    <property type="protein sequence ID" value="GMR60614.1"/>
    <property type="molecule type" value="Genomic_DNA"/>
</dbReference>
<sequence length="130" mass="14828">MFFRRIATISTEYFRIFLLCFSLFPMLIDESRLEGSSAIRSNFLHASTTPSMPRKSSRETSRQLSCRFVREERPLFIAISGRIPSSNNTSDSNERFLFLIACNICSSAARLPRTISSRLANASFAPRYTL</sequence>
<protein>
    <submittedName>
        <fullName evidence="1">Uncharacterized protein</fullName>
    </submittedName>
</protein>